<dbReference type="InterPro" id="IPR048258">
    <property type="entry name" value="Cyclins_cyclin-box"/>
</dbReference>
<evidence type="ECO:0000256" key="4">
    <source>
        <dbReference type="RuleBase" id="RU000383"/>
    </source>
</evidence>
<dbReference type="InterPro" id="IPR004367">
    <property type="entry name" value="Cyclin_C-dom"/>
</dbReference>
<keyword evidence="1" id="KW-0132">Cell division</keyword>
<dbReference type="Gene3D" id="1.10.472.10">
    <property type="entry name" value="Cyclin-like"/>
    <property type="match status" value="2"/>
</dbReference>
<feature type="domain" description="Cyclin-like" evidence="6">
    <location>
        <begin position="250"/>
        <end position="338"/>
    </location>
</feature>
<dbReference type="GO" id="GO:0051301">
    <property type="term" value="P:cell division"/>
    <property type="evidence" value="ECO:0007669"/>
    <property type="project" value="UniProtKB-KW"/>
</dbReference>
<dbReference type="SMART" id="SM01332">
    <property type="entry name" value="Cyclin_C"/>
    <property type="match status" value="1"/>
</dbReference>
<dbReference type="SMART" id="SM00385">
    <property type="entry name" value="CYCLIN"/>
    <property type="match status" value="2"/>
</dbReference>
<protein>
    <submittedName>
        <fullName evidence="8">Cyclin B1</fullName>
    </submittedName>
</protein>
<feature type="domain" description="Cyclin C-terminal" evidence="7">
    <location>
        <begin position="246"/>
        <end position="373"/>
    </location>
</feature>
<dbReference type="PANTHER" id="PTHR10177">
    <property type="entry name" value="CYCLINS"/>
    <property type="match status" value="1"/>
</dbReference>
<feature type="region of interest" description="Disordered" evidence="5">
    <location>
        <begin position="1"/>
        <end position="81"/>
    </location>
</feature>
<dbReference type="InterPro" id="IPR036915">
    <property type="entry name" value="Cyclin-like_sf"/>
</dbReference>
<reference evidence="9" key="1">
    <citation type="submission" date="2021-01" db="EMBL/GenBank/DDBJ databases">
        <title>Caligus Genome Assembly.</title>
        <authorList>
            <person name="Gallardo-Escarate C."/>
        </authorList>
    </citation>
    <scope>NUCLEOTIDE SEQUENCE [LARGE SCALE GENOMIC DNA]</scope>
</reference>
<dbReference type="SUPFAM" id="SSF47954">
    <property type="entry name" value="Cyclin-like"/>
    <property type="match status" value="2"/>
</dbReference>
<gene>
    <name evidence="8" type="ORF">FKW44_018138</name>
</gene>
<evidence type="ECO:0000313" key="9">
    <source>
        <dbReference type="Proteomes" id="UP000595437"/>
    </source>
</evidence>
<dbReference type="CDD" id="cd20507">
    <property type="entry name" value="CYCLIN_CCNB1-like_rpt1"/>
    <property type="match status" value="1"/>
</dbReference>
<evidence type="ECO:0000259" key="6">
    <source>
        <dbReference type="SMART" id="SM00385"/>
    </source>
</evidence>
<comment type="similarity">
    <text evidence="4">Belongs to the cyclin family.</text>
</comment>
<dbReference type="InterPro" id="IPR006671">
    <property type="entry name" value="Cyclin_N"/>
</dbReference>
<feature type="compositionally biased region" description="Polar residues" evidence="5">
    <location>
        <begin position="1"/>
        <end position="19"/>
    </location>
</feature>
<evidence type="ECO:0000256" key="2">
    <source>
        <dbReference type="ARBA" id="ARBA00023127"/>
    </source>
</evidence>
<dbReference type="PROSITE" id="PS00292">
    <property type="entry name" value="CYCLINS"/>
    <property type="match status" value="1"/>
</dbReference>
<organism evidence="8 9">
    <name type="scientific">Caligus rogercresseyi</name>
    <name type="common">Sea louse</name>
    <dbReference type="NCBI Taxonomy" id="217165"/>
    <lineage>
        <taxon>Eukaryota</taxon>
        <taxon>Metazoa</taxon>
        <taxon>Ecdysozoa</taxon>
        <taxon>Arthropoda</taxon>
        <taxon>Crustacea</taxon>
        <taxon>Multicrustacea</taxon>
        <taxon>Hexanauplia</taxon>
        <taxon>Copepoda</taxon>
        <taxon>Siphonostomatoida</taxon>
        <taxon>Caligidae</taxon>
        <taxon>Caligus</taxon>
    </lineage>
</organism>
<dbReference type="Pfam" id="PF00134">
    <property type="entry name" value="Cyclin_N"/>
    <property type="match status" value="1"/>
</dbReference>
<name>A0A7T8JXG8_CALRO</name>
<dbReference type="GO" id="GO:0000278">
    <property type="term" value="P:mitotic cell cycle"/>
    <property type="evidence" value="ECO:0007669"/>
    <property type="project" value="UniProtKB-ARBA"/>
</dbReference>
<evidence type="ECO:0000313" key="8">
    <source>
        <dbReference type="EMBL" id="QQP37751.1"/>
    </source>
</evidence>
<keyword evidence="2 4" id="KW-0195">Cyclin</keyword>
<dbReference type="Proteomes" id="UP000595437">
    <property type="component" value="Chromosome 12"/>
</dbReference>
<evidence type="ECO:0000259" key="7">
    <source>
        <dbReference type="SMART" id="SM01332"/>
    </source>
</evidence>
<evidence type="ECO:0000256" key="1">
    <source>
        <dbReference type="ARBA" id="ARBA00022618"/>
    </source>
</evidence>
<evidence type="ECO:0000256" key="5">
    <source>
        <dbReference type="SAM" id="MobiDB-lite"/>
    </source>
</evidence>
<feature type="domain" description="Cyclin-like" evidence="6">
    <location>
        <begin position="160"/>
        <end position="237"/>
    </location>
</feature>
<accession>A0A7T8JXG8</accession>
<dbReference type="InterPro" id="IPR013763">
    <property type="entry name" value="Cyclin-like_dom"/>
</dbReference>
<sequence length="385" mass="43636">MATMRNLRSSVMDNNNQELLQRPGKGGALETGRSALGNLDNVLGQRGRTAPGDKPGAERAPHRKPERSRGKSKEEDLAPVLPPSSVVLPMDLGLETGFSALPVVEDIDRDDLDDPQMVTEVVEDVYAYLRVLERKQEIKHNYLLGPGIAITPKMRSVLIDWLLDVHQQFKLLQETLYMTVYIIDRYLQSLQLIGVTAMFIASKYEEMYAPEIRDFVFITDSTYTEAQIRSMERKMMGAIQFELGRPLPLHFLRRYSKAGFVNAKIHTLAKFIMELSLVEYKLAHIYPSMLAAGALAYSMRVLEEDKSLTLEEMWTPTLVHYSTYAIDDILPLVKELAKLVQKTVNAPKDAKLMQVRKKYAGRKYFGISQHALLKSTVALNLSEEE</sequence>
<dbReference type="OrthoDB" id="5590282at2759"/>
<keyword evidence="3" id="KW-0131">Cell cycle</keyword>
<dbReference type="FunFam" id="1.10.472.10:FF:000001">
    <property type="entry name" value="G2/mitotic-specific cyclin"/>
    <property type="match status" value="1"/>
</dbReference>
<dbReference type="Pfam" id="PF02984">
    <property type="entry name" value="Cyclin_C"/>
    <property type="match status" value="1"/>
</dbReference>
<dbReference type="InterPro" id="IPR039361">
    <property type="entry name" value="Cyclin"/>
</dbReference>
<keyword evidence="9" id="KW-1185">Reference proteome</keyword>
<dbReference type="AlphaFoldDB" id="A0A7T8JXG8"/>
<dbReference type="EMBL" id="CP045901">
    <property type="protein sequence ID" value="QQP37751.1"/>
    <property type="molecule type" value="Genomic_DNA"/>
</dbReference>
<feature type="compositionally biased region" description="Basic and acidic residues" evidence="5">
    <location>
        <begin position="67"/>
        <end position="76"/>
    </location>
</feature>
<proteinExistence type="inferred from homology"/>
<evidence type="ECO:0000256" key="3">
    <source>
        <dbReference type="ARBA" id="ARBA00023306"/>
    </source>
</evidence>